<dbReference type="AlphaFoldDB" id="A0A9X2RAD6"/>
<dbReference type="GO" id="GO:0004519">
    <property type="term" value="F:endonuclease activity"/>
    <property type="evidence" value="ECO:0007669"/>
    <property type="project" value="UniProtKB-KW"/>
</dbReference>
<evidence type="ECO:0000259" key="2">
    <source>
        <dbReference type="Pfam" id="PF03372"/>
    </source>
</evidence>
<accession>A0A9X2RAD6</accession>
<name>A0A9X2RAD6_9BACT</name>
<dbReference type="GO" id="GO:0016787">
    <property type="term" value="F:hydrolase activity"/>
    <property type="evidence" value="ECO:0007669"/>
    <property type="project" value="UniProtKB-KW"/>
</dbReference>
<protein>
    <submittedName>
        <fullName evidence="3">Endonuclease/exonuclease/phosphatase family metal-dependent hydrolase</fullName>
    </submittedName>
</protein>
<gene>
    <name evidence="3" type="ORF">GGP82_000990</name>
</gene>
<proteinExistence type="predicted"/>
<reference evidence="3" key="1">
    <citation type="submission" date="2022-08" db="EMBL/GenBank/DDBJ databases">
        <title>Genomic Encyclopedia of Type Strains, Phase V (KMG-V): Genome sequencing to study the core and pangenomes of soil and plant-associated prokaryotes.</title>
        <authorList>
            <person name="Whitman W."/>
        </authorList>
    </citation>
    <scope>NUCLEOTIDE SEQUENCE</scope>
    <source>
        <strain evidence="3">SP2016B</strain>
    </source>
</reference>
<keyword evidence="1" id="KW-0812">Transmembrane</keyword>
<dbReference type="InterPro" id="IPR036691">
    <property type="entry name" value="Endo/exonu/phosph_ase_sf"/>
</dbReference>
<dbReference type="EMBL" id="JANTYZ010000002">
    <property type="protein sequence ID" value="MCS3864444.1"/>
    <property type="molecule type" value="Genomic_DNA"/>
</dbReference>
<feature type="transmembrane region" description="Helical" evidence="1">
    <location>
        <begin position="12"/>
        <end position="31"/>
    </location>
</feature>
<dbReference type="Gene3D" id="3.60.10.10">
    <property type="entry name" value="Endonuclease/exonuclease/phosphatase"/>
    <property type="match status" value="1"/>
</dbReference>
<sequence length="366" mass="40180">MGLQRVLQGLAWSGAGLLVAAFLMGYAAPYLPPARFWWTDLFAVLLPALAGAVGLLGIGLVGQGAYSGRWGRLGIGGALLLLVALRFGTVPTGEASGRDADALRVMTFNLSPAFARGPDRERTLAELVQREAPAVLSVQETWMKTRSASDGGGLFVSWPLRVLLEDSVGYALPRARPPETTIYRPVLGQVRLDSMRVHPLPPSGGSDPRSRYTRTFFTWQGRPAVLYNVHLHTVGPRPWDLPGTAASLARWRTFLRTYRAGALHRADQARRIHRHIEQETRPVLVTGDFNSTPHQWAYRHLLQGLRAAGGGATFPAGWPLVQIDHVLVGPEWRVGSATVPGLETTDFVSDHRPVVARVRWRDGYEE</sequence>
<dbReference type="Proteomes" id="UP001155034">
    <property type="component" value="Unassembled WGS sequence"/>
</dbReference>
<comment type="caution">
    <text evidence="3">The sequence shown here is derived from an EMBL/GenBank/DDBJ whole genome shotgun (WGS) entry which is preliminary data.</text>
</comment>
<dbReference type="RefSeq" id="WP_251953572.1">
    <property type="nucleotide sequence ID" value="NZ_CALTSQ010000013.1"/>
</dbReference>
<dbReference type="SUPFAM" id="SSF56219">
    <property type="entry name" value="DNase I-like"/>
    <property type="match status" value="1"/>
</dbReference>
<keyword evidence="1" id="KW-0472">Membrane</keyword>
<keyword evidence="1" id="KW-1133">Transmembrane helix</keyword>
<keyword evidence="3" id="KW-0378">Hydrolase</keyword>
<evidence type="ECO:0000313" key="3">
    <source>
        <dbReference type="EMBL" id="MCS3864444.1"/>
    </source>
</evidence>
<keyword evidence="3" id="KW-0540">Nuclease</keyword>
<dbReference type="Pfam" id="PF03372">
    <property type="entry name" value="Exo_endo_phos"/>
    <property type="match status" value="1"/>
</dbReference>
<dbReference type="InterPro" id="IPR005135">
    <property type="entry name" value="Endo/exonuclease/phosphatase"/>
</dbReference>
<organism evidence="3 4">
    <name type="scientific">Salinibacter ruber</name>
    <dbReference type="NCBI Taxonomy" id="146919"/>
    <lineage>
        <taxon>Bacteria</taxon>
        <taxon>Pseudomonadati</taxon>
        <taxon>Rhodothermota</taxon>
        <taxon>Rhodothermia</taxon>
        <taxon>Rhodothermales</taxon>
        <taxon>Salinibacteraceae</taxon>
        <taxon>Salinibacter</taxon>
    </lineage>
</organism>
<evidence type="ECO:0000313" key="4">
    <source>
        <dbReference type="Proteomes" id="UP001155034"/>
    </source>
</evidence>
<evidence type="ECO:0000256" key="1">
    <source>
        <dbReference type="SAM" id="Phobius"/>
    </source>
</evidence>
<keyword evidence="3" id="KW-0255">Endonuclease</keyword>
<feature type="transmembrane region" description="Helical" evidence="1">
    <location>
        <begin position="37"/>
        <end position="58"/>
    </location>
</feature>
<feature type="transmembrane region" description="Helical" evidence="1">
    <location>
        <begin position="70"/>
        <end position="88"/>
    </location>
</feature>
<feature type="domain" description="Endonuclease/exonuclease/phosphatase" evidence="2">
    <location>
        <begin position="113"/>
        <end position="351"/>
    </location>
</feature>